<keyword evidence="3" id="KW-0378">Hydrolase</keyword>
<proteinExistence type="inferred from homology"/>
<evidence type="ECO:0000313" key="6">
    <source>
        <dbReference type="Proteomes" id="UP001208570"/>
    </source>
</evidence>
<protein>
    <recommendedName>
        <fullName evidence="1 3">Neutral ceramidase</fullName>
        <ecNumber evidence="3">3.5.1.23</ecNumber>
    </recommendedName>
</protein>
<feature type="domain" description="Neutral/alkaline non-lysosomal ceramidase N-terminal" evidence="4">
    <location>
        <begin position="1"/>
        <end position="270"/>
    </location>
</feature>
<name>A0AAD9N2Z2_9ANNE</name>
<dbReference type="PANTHER" id="PTHR12670">
    <property type="entry name" value="CERAMIDASE"/>
    <property type="match status" value="1"/>
</dbReference>
<comment type="similarity">
    <text evidence="3">Belongs to the neutral ceramidase family.</text>
</comment>
<feature type="binding site" evidence="2">
    <location>
        <position position="82"/>
    </location>
    <ligand>
        <name>Zn(2+)</name>
        <dbReference type="ChEBI" id="CHEBI:29105"/>
    </ligand>
</feature>
<dbReference type="GO" id="GO:0017040">
    <property type="term" value="F:N-acylsphingosine amidohydrolase activity"/>
    <property type="evidence" value="ECO:0007669"/>
    <property type="project" value="UniProtKB-UniRule"/>
</dbReference>
<evidence type="ECO:0000256" key="3">
    <source>
        <dbReference type="RuleBase" id="RU366019"/>
    </source>
</evidence>
<reference evidence="5" key="1">
    <citation type="journal article" date="2023" name="Mol. Biol. Evol.">
        <title>Third-Generation Sequencing Reveals the Adaptive Role of the Epigenome in Three Deep-Sea Polychaetes.</title>
        <authorList>
            <person name="Perez M."/>
            <person name="Aroh O."/>
            <person name="Sun Y."/>
            <person name="Lan Y."/>
            <person name="Juniper S.K."/>
            <person name="Young C.R."/>
            <person name="Angers B."/>
            <person name="Qian P.Y."/>
        </authorList>
    </citation>
    <scope>NUCLEOTIDE SEQUENCE</scope>
    <source>
        <strain evidence="5">P08H-3</strain>
    </source>
</reference>
<dbReference type="GO" id="GO:0046514">
    <property type="term" value="P:ceramide catabolic process"/>
    <property type="evidence" value="ECO:0007669"/>
    <property type="project" value="InterPro"/>
</dbReference>
<dbReference type="GO" id="GO:0046872">
    <property type="term" value="F:metal ion binding"/>
    <property type="evidence" value="ECO:0007669"/>
    <property type="project" value="UniProtKB-KW"/>
</dbReference>
<evidence type="ECO:0000256" key="2">
    <source>
        <dbReference type="PIRSR" id="PIRSR606823-2"/>
    </source>
</evidence>
<evidence type="ECO:0000259" key="4">
    <source>
        <dbReference type="Pfam" id="PF04734"/>
    </source>
</evidence>
<dbReference type="InterPro" id="IPR031329">
    <property type="entry name" value="NEUT/ALK_ceramidase_N"/>
</dbReference>
<keyword evidence="3" id="KW-0443">Lipid metabolism</keyword>
<dbReference type="GO" id="GO:0016020">
    <property type="term" value="C:membrane"/>
    <property type="evidence" value="ECO:0007669"/>
    <property type="project" value="GOC"/>
</dbReference>
<feature type="binding site" evidence="2">
    <location>
        <position position="191"/>
    </location>
    <ligand>
        <name>Zn(2+)</name>
        <dbReference type="ChEBI" id="CHEBI:29105"/>
    </ligand>
</feature>
<keyword evidence="2" id="KW-0479">Metal-binding</keyword>
<accession>A0AAD9N2Z2</accession>
<dbReference type="Pfam" id="PF04734">
    <property type="entry name" value="Ceramidase_alk"/>
    <property type="match status" value="1"/>
</dbReference>
<dbReference type="InterPro" id="IPR006823">
    <property type="entry name" value="Ceramidase_alk"/>
</dbReference>
<evidence type="ECO:0000256" key="1">
    <source>
        <dbReference type="ARBA" id="ARBA00019235"/>
    </source>
</evidence>
<dbReference type="PANTHER" id="PTHR12670:SF1">
    <property type="entry name" value="NEUTRAL CERAMIDASE"/>
    <property type="match status" value="1"/>
</dbReference>
<comment type="caution">
    <text evidence="5">The sequence shown here is derived from an EMBL/GenBank/DDBJ whole genome shotgun (WGS) entry which is preliminary data.</text>
</comment>
<keyword evidence="6" id="KW-1185">Reference proteome</keyword>
<sequence length="340" mass="37962">MTGLVSEGALYGYARPNQDARGLHIRQFARAFIFQVEESHVVVVVSDVCMITQALHKEVLERLAMLYGDLYRQDNVMLLPQHTHSSPGGMHTYFMYQAPSQGFINETFMAYTDGIVKAIQRAHDRLQEGEVYVNSGELLDASDNRSPYAYYNNPEEELARYTHNTDKEMTILKIKGSNDDDLGVISFFPVHTTSMKNYNHLVSGDNKGYASQMFERNMTEGMYPINTSFVAAFAQSAEGDATPNTGGSLCNGTNDMCTYNTSTCPEDPNDLKRPNFPAYLARFTVCARVVKVAASGVYDVNMRLTTALPKTNKVKGKTHTITKADVYVAQFVFEHNPSES</sequence>
<organism evidence="5 6">
    <name type="scientific">Paralvinella palmiformis</name>
    <dbReference type="NCBI Taxonomy" id="53620"/>
    <lineage>
        <taxon>Eukaryota</taxon>
        <taxon>Metazoa</taxon>
        <taxon>Spiralia</taxon>
        <taxon>Lophotrochozoa</taxon>
        <taxon>Annelida</taxon>
        <taxon>Polychaeta</taxon>
        <taxon>Sedentaria</taxon>
        <taxon>Canalipalpata</taxon>
        <taxon>Terebellida</taxon>
        <taxon>Terebelliformia</taxon>
        <taxon>Alvinellidae</taxon>
        <taxon>Paralvinella</taxon>
    </lineage>
</organism>
<dbReference type="GO" id="GO:0046512">
    <property type="term" value="P:sphingosine biosynthetic process"/>
    <property type="evidence" value="ECO:0007669"/>
    <property type="project" value="TreeGrafter"/>
</dbReference>
<comment type="cofactor">
    <cofactor evidence="2">
        <name>Zn(2+)</name>
        <dbReference type="ChEBI" id="CHEBI:29105"/>
    </cofactor>
    <text evidence="2">Binds 1 zinc ion per subunit.</text>
</comment>
<dbReference type="GO" id="GO:0042759">
    <property type="term" value="P:long-chain fatty acid biosynthetic process"/>
    <property type="evidence" value="ECO:0007669"/>
    <property type="project" value="TreeGrafter"/>
</dbReference>
<keyword evidence="3" id="KW-0746">Sphingolipid metabolism</keyword>
<evidence type="ECO:0000313" key="5">
    <source>
        <dbReference type="EMBL" id="KAK2153548.1"/>
    </source>
</evidence>
<dbReference type="Proteomes" id="UP001208570">
    <property type="component" value="Unassembled WGS sequence"/>
</dbReference>
<comment type="catalytic activity">
    <reaction evidence="3">
        <text>an N-acylsphing-4-enine + H2O = sphing-4-enine + a fatty acid</text>
        <dbReference type="Rhea" id="RHEA:20856"/>
        <dbReference type="ChEBI" id="CHEBI:15377"/>
        <dbReference type="ChEBI" id="CHEBI:28868"/>
        <dbReference type="ChEBI" id="CHEBI:52639"/>
        <dbReference type="ChEBI" id="CHEBI:57756"/>
        <dbReference type="EC" id="3.5.1.23"/>
    </reaction>
</comment>
<dbReference type="AlphaFoldDB" id="A0AAD9N2Z2"/>
<dbReference type="GO" id="GO:0005576">
    <property type="term" value="C:extracellular region"/>
    <property type="evidence" value="ECO:0007669"/>
    <property type="project" value="TreeGrafter"/>
</dbReference>
<gene>
    <name evidence="5" type="ORF">LSH36_293g02004</name>
</gene>
<dbReference type="EC" id="3.5.1.23" evidence="3"/>
<dbReference type="EMBL" id="JAODUP010000293">
    <property type="protein sequence ID" value="KAK2153548.1"/>
    <property type="molecule type" value="Genomic_DNA"/>
</dbReference>
<keyword evidence="2" id="KW-0862">Zinc</keyword>